<accession>A0AAV4PJR9</accession>
<dbReference type="Proteomes" id="UP001054945">
    <property type="component" value="Unassembled WGS sequence"/>
</dbReference>
<sequence>MYLQGSRIQIIYKMSLFILPKACLPPKNSFGLAAERHGNTTHERSHPQVEAPGRLLQHKACRRSCTELRSSFNISELVMADAVSAGAGGAEWGCKRIRLEDRDAC</sequence>
<organism evidence="1 2">
    <name type="scientific">Caerostris extrusa</name>
    <name type="common">Bark spider</name>
    <name type="synonym">Caerostris bankana</name>
    <dbReference type="NCBI Taxonomy" id="172846"/>
    <lineage>
        <taxon>Eukaryota</taxon>
        <taxon>Metazoa</taxon>
        <taxon>Ecdysozoa</taxon>
        <taxon>Arthropoda</taxon>
        <taxon>Chelicerata</taxon>
        <taxon>Arachnida</taxon>
        <taxon>Araneae</taxon>
        <taxon>Araneomorphae</taxon>
        <taxon>Entelegynae</taxon>
        <taxon>Araneoidea</taxon>
        <taxon>Araneidae</taxon>
        <taxon>Caerostris</taxon>
    </lineage>
</organism>
<reference evidence="1 2" key="1">
    <citation type="submission" date="2021-06" db="EMBL/GenBank/DDBJ databases">
        <title>Caerostris extrusa draft genome.</title>
        <authorList>
            <person name="Kono N."/>
            <person name="Arakawa K."/>
        </authorList>
    </citation>
    <scope>NUCLEOTIDE SEQUENCE [LARGE SCALE GENOMIC DNA]</scope>
</reference>
<evidence type="ECO:0000313" key="2">
    <source>
        <dbReference type="Proteomes" id="UP001054945"/>
    </source>
</evidence>
<dbReference type="EMBL" id="BPLR01004762">
    <property type="protein sequence ID" value="GIX97273.1"/>
    <property type="molecule type" value="Genomic_DNA"/>
</dbReference>
<evidence type="ECO:0000313" key="1">
    <source>
        <dbReference type="EMBL" id="GIX97273.1"/>
    </source>
</evidence>
<dbReference type="AlphaFoldDB" id="A0AAV4PJR9"/>
<proteinExistence type="predicted"/>
<comment type="caution">
    <text evidence="1">The sequence shown here is derived from an EMBL/GenBank/DDBJ whole genome shotgun (WGS) entry which is preliminary data.</text>
</comment>
<keyword evidence="2" id="KW-1185">Reference proteome</keyword>
<gene>
    <name evidence="1" type="ORF">CEXT_511551</name>
</gene>
<protein>
    <submittedName>
        <fullName evidence="1">Uncharacterized protein</fullName>
    </submittedName>
</protein>
<name>A0AAV4PJR9_CAEEX</name>